<gene>
    <name evidence="2" type="ORF">H8911_09835</name>
</gene>
<comment type="caution">
    <text evidence="2">The sequence shown here is derived from an EMBL/GenBank/DDBJ whole genome shotgun (WGS) entry which is preliminary data.</text>
</comment>
<evidence type="ECO:0000313" key="3">
    <source>
        <dbReference type="Proteomes" id="UP000649075"/>
    </source>
</evidence>
<keyword evidence="1" id="KW-1133">Transmembrane helix</keyword>
<name>A0ABR7KJV2_9FIRM</name>
<keyword evidence="1" id="KW-0812">Transmembrane</keyword>
<proteinExistence type="predicted"/>
<organism evidence="2 3">
    <name type="scientific">Holdemanella hominis</name>
    <dbReference type="NCBI Taxonomy" id="2764327"/>
    <lineage>
        <taxon>Bacteria</taxon>
        <taxon>Bacillati</taxon>
        <taxon>Bacillota</taxon>
        <taxon>Erysipelotrichia</taxon>
        <taxon>Erysipelotrichales</taxon>
        <taxon>Erysipelotrichaceae</taxon>
        <taxon>Holdemanella</taxon>
    </lineage>
</organism>
<dbReference type="Proteomes" id="UP000649075">
    <property type="component" value="Unassembled WGS sequence"/>
</dbReference>
<keyword evidence="1" id="KW-0472">Membrane</keyword>
<dbReference type="EMBL" id="JACRWH010000050">
    <property type="protein sequence ID" value="MBC6013010.1"/>
    <property type="molecule type" value="Genomic_DNA"/>
</dbReference>
<keyword evidence="3" id="KW-1185">Reference proteome</keyword>
<accession>A0ABR7KJV2</accession>
<evidence type="ECO:0000256" key="1">
    <source>
        <dbReference type="SAM" id="Phobius"/>
    </source>
</evidence>
<feature type="transmembrane region" description="Helical" evidence="1">
    <location>
        <begin position="31"/>
        <end position="51"/>
    </location>
</feature>
<evidence type="ECO:0008006" key="4">
    <source>
        <dbReference type="Google" id="ProtNLM"/>
    </source>
</evidence>
<protein>
    <recommendedName>
        <fullName evidence="4">DUF4231 domain-containing protein</fullName>
    </recommendedName>
</protein>
<evidence type="ECO:0000313" key="2">
    <source>
        <dbReference type="EMBL" id="MBC6013010.1"/>
    </source>
</evidence>
<sequence length="121" mass="14167">MMETTDYIQNRIHTNIRKFEELSKKYHRCHIGLLVSTFSCFTGVLILNVIYLLVPVVWLILASCVLVLAGLFLLFFDVLNDYSSKALEYKYKADLLNYEKNLYEAKQGGFKGFAFRCERFM</sequence>
<feature type="transmembrane region" description="Helical" evidence="1">
    <location>
        <begin position="57"/>
        <end position="76"/>
    </location>
</feature>
<dbReference type="RefSeq" id="WP_186999534.1">
    <property type="nucleotide sequence ID" value="NZ_JACRWH010000050.1"/>
</dbReference>
<reference evidence="2 3" key="1">
    <citation type="submission" date="2020-08" db="EMBL/GenBank/DDBJ databases">
        <authorList>
            <person name="Liu C."/>
            <person name="Sun Q."/>
        </authorList>
    </citation>
    <scope>NUCLEOTIDE SEQUENCE [LARGE SCALE GENOMIC DNA]</scope>
    <source>
        <strain evidence="2 3">L34</strain>
    </source>
</reference>